<dbReference type="EMBL" id="JACJSK010000011">
    <property type="protein sequence ID" value="MBD2544227.1"/>
    <property type="molecule type" value="Genomic_DNA"/>
</dbReference>
<dbReference type="RefSeq" id="WP_190878150.1">
    <property type="nucleotide sequence ID" value="NZ_JACJSK010000011.1"/>
</dbReference>
<name>A0ABR8ED30_9CYAN</name>
<protein>
    <submittedName>
        <fullName evidence="2">Uncharacterized protein</fullName>
    </submittedName>
</protein>
<dbReference type="Proteomes" id="UP000641954">
    <property type="component" value="Unassembled WGS sequence"/>
</dbReference>
<proteinExistence type="predicted"/>
<keyword evidence="3" id="KW-1185">Reference proteome</keyword>
<sequence length="130" mass="15484">MRYKYFLPFTKIHPTAPNIRKVGYYEERKERREKRGEKREGRGLFPLSSASSILFPLSSIHPTAPNIRKVGYYEERKERRGKRGEKREGRKERGEDFFLFHQHPLSYFLYPLSYASSDVCGFLPTLQSKY</sequence>
<evidence type="ECO:0000313" key="3">
    <source>
        <dbReference type="Proteomes" id="UP000641954"/>
    </source>
</evidence>
<reference evidence="2 3" key="1">
    <citation type="journal article" date="2020" name="ISME J.">
        <title>Comparative genomics reveals insights into cyanobacterial evolution and habitat adaptation.</title>
        <authorList>
            <person name="Chen M.Y."/>
            <person name="Teng W.K."/>
            <person name="Zhao L."/>
            <person name="Hu C.X."/>
            <person name="Zhou Y.K."/>
            <person name="Han B.P."/>
            <person name="Song L.R."/>
            <person name="Shu W.S."/>
        </authorList>
    </citation>
    <scope>NUCLEOTIDE SEQUENCE [LARGE SCALE GENOMIC DNA]</scope>
    <source>
        <strain evidence="2 3">FACHB-1370</strain>
    </source>
</reference>
<gene>
    <name evidence="2" type="ORF">H6G72_10275</name>
</gene>
<comment type="caution">
    <text evidence="2">The sequence shown here is derived from an EMBL/GenBank/DDBJ whole genome shotgun (WGS) entry which is preliminary data.</text>
</comment>
<evidence type="ECO:0000256" key="1">
    <source>
        <dbReference type="SAM" id="MobiDB-lite"/>
    </source>
</evidence>
<evidence type="ECO:0000313" key="2">
    <source>
        <dbReference type="EMBL" id="MBD2544227.1"/>
    </source>
</evidence>
<organism evidence="2 3">
    <name type="scientific">Planktothricoides raciborskii FACHB-1370</name>
    <dbReference type="NCBI Taxonomy" id="2949576"/>
    <lineage>
        <taxon>Bacteria</taxon>
        <taxon>Bacillati</taxon>
        <taxon>Cyanobacteriota</taxon>
        <taxon>Cyanophyceae</taxon>
        <taxon>Oscillatoriophycideae</taxon>
        <taxon>Oscillatoriales</taxon>
        <taxon>Oscillatoriaceae</taxon>
        <taxon>Planktothricoides</taxon>
    </lineage>
</organism>
<feature type="region of interest" description="Disordered" evidence="1">
    <location>
        <begin position="71"/>
        <end position="91"/>
    </location>
</feature>
<accession>A0ABR8ED30</accession>